<dbReference type="InterPro" id="IPR012866">
    <property type="entry name" value="DUF1644"/>
</dbReference>
<accession>A0AAV0QFJ2</accession>
<feature type="compositionally biased region" description="Low complexity" evidence="4">
    <location>
        <begin position="272"/>
        <end position="291"/>
    </location>
</feature>
<feature type="domain" description="PPPDE" evidence="5">
    <location>
        <begin position="437"/>
        <end position="574"/>
    </location>
</feature>
<feature type="compositionally biased region" description="Basic and acidic residues" evidence="4">
    <location>
        <begin position="1"/>
        <end position="16"/>
    </location>
</feature>
<dbReference type="SMART" id="SM01179">
    <property type="entry name" value="DUF862"/>
    <property type="match status" value="1"/>
</dbReference>
<reference evidence="6" key="1">
    <citation type="submission" date="2022-08" db="EMBL/GenBank/DDBJ databases">
        <authorList>
            <person name="Gutierrez-Valencia J."/>
        </authorList>
    </citation>
    <scope>NUCLEOTIDE SEQUENCE</scope>
</reference>
<keyword evidence="7" id="KW-1185">Reference proteome</keyword>
<dbReference type="PROSITE" id="PS51858">
    <property type="entry name" value="PPPDE"/>
    <property type="match status" value="1"/>
</dbReference>
<organism evidence="6 7">
    <name type="scientific">Linum tenue</name>
    <dbReference type="NCBI Taxonomy" id="586396"/>
    <lineage>
        <taxon>Eukaryota</taxon>
        <taxon>Viridiplantae</taxon>
        <taxon>Streptophyta</taxon>
        <taxon>Embryophyta</taxon>
        <taxon>Tracheophyta</taxon>
        <taxon>Spermatophyta</taxon>
        <taxon>Magnoliopsida</taxon>
        <taxon>eudicotyledons</taxon>
        <taxon>Gunneridae</taxon>
        <taxon>Pentapetalae</taxon>
        <taxon>rosids</taxon>
        <taxon>fabids</taxon>
        <taxon>Malpighiales</taxon>
        <taxon>Linaceae</taxon>
        <taxon>Linum</taxon>
    </lineage>
</organism>
<name>A0AAV0QFJ2_9ROSI</name>
<feature type="region of interest" description="Disordered" evidence="4">
    <location>
        <begin position="1"/>
        <end position="42"/>
    </location>
</feature>
<dbReference type="PANTHER" id="PTHR31197">
    <property type="entry name" value="OS01G0612600 PROTEIN"/>
    <property type="match status" value="1"/>
</dbReference>
<evidence type="ECO:0000256" key="1">
    <source>
        <dbReference type="ARBA" id="ARBA00008140"/>
    </source>
</evidence>
<comment type="caution">
    <text evidence="6">The sequence shown here is derived from an EMBL/GenBank/DDBJ whole genome shotgun (WGS) entry which is preliminary data.</text>
</comment>
<keyword evidence="2" id="KW-0645">Protease</keyword>
<dbReference type="PANTHER" id="PTHR31197:SF5">
    <property type="entry name" value="OS01G0612600 PROTEIN"/>
    <property type="match status" value="1"/>
</dbReference>
<evidence type="ECO:0000256" key="2">
    <source>
        <dbReference type="ARBA" id="ARBA00022670"/>
    </source>
</evidence>
<protein>
    <recommendedName>
        <fullName evidence="5">PPPDE domain-containing protein</fullName>
    </recommendedName>
</protein>
<dbReference type="InterPro" id="IPR008580">
    <property type="entry name" value="PPPDE_dom"/>
</dbReference>
<evidence type="ECO:0000313" key="6">
    <source>
        <dbReference type="EMBL" id="CAI0543033.1"/>
    </source>
</evidence>
<dbReference type="Gene3D" id="3.90.1720.30">
    <property type="entry name" value="PPPDE domains"/>
    <property type="match status" value="1"/>
</dbReference>
<dbReference type="GO" id="GO:0006508">
    <property type="term" value="P:proteolysis"/>
    <property type="evidence" value="ECO:0007669"/>
    <property type="project" value="UniProtKB-KW"/>
</dbReference>
<feature type="compositionally biased region" description="Basic and acidic residues" evidence="4">
    <location>
        <begin position="194"/>
        <end position="210"/>
    </location>
</feature>
<dbReference type="Pfam" id="PF07800">
    <property type="entry name" value="DUF1644"/>
    <property type="match status" value="1"/>
</dbReference>
<evidence type="ECO:0000256" key="3">
    <source>
        <dbReference type="ARBA" id="ARBA00022801"/>
    </source>
</evidence>
<dbReference type="EMBL" id="CAMGYJ010000009">
    <property type="protein sequence ID" value="CAI0543033.1"/>
    <property type="molecule type" value="Genomic_DNA"/>
</dbReference>
<feature type="compositionally biased region" description="Low complexity" evidence="4">
    <location>
        <begin position="17"/>
        <end position="37"/>
    </location>
</feature>
<dbReference type="GO" id="GO:0008233">
    <property type="term" value="F:peptidase activity"/>
    <property type="evidence" value="ECO:0007669"/>
    <property type="project" value="UniProtKB-KW"/>
</dbReference>
<dbReference type="Proteomes" id="UP001154282">
    <property type="component" value="Unassembled WGS sequence"/>
</dbReference>
<sequence>MAKDRRDRSRSFDRYRTSPYPSSSKRPKLSSPKVSSSKPDENIQEFEDARCPVCMEHPHNAILLICSSHDKGCRPYMCDTSYRHSNCFDQFRKSFKQQPSAPPLEESSIRGSTEVVVVNSESATVPSSAGSGSSSCDNKVPPQLMCPLCRGHIKTWVVLEPARSFMNSKSRSCASEACEFSGTYSDLRKHARHEHPLVRPSEADPERQRDWRRMERQRDLGDLLSMLQASFGEDRVGLDDDSTDIMMPPIEDGSFLTFYFLIRVFRPGVIVSGSRSRGSSSAGRRSTATSADRWGELRNDEETGSSSGEEEHNNNDDSDGASVPSRQSERIRRQRSSPDSDGVPPTLRQSERIRRQRRTPDSFTSLSLSLVFSSSSLLPWSEPNLHTAPASDFYLGGAKSFACSRWLCNSYLLQLSRMGSETISGSEKENSNDSAETLVTLNVYDLTPVNNYTYWFGFGIFHSGIEVHGKEYGFGAHDFPVSGVFEVEPRECPGFIYRCSIPLGTIKMPPTEFRTFIEGMASEYHGDTYHLISKNCNHFTDDLSSRLTGKRIPGFVNRLARLGSLCSCLLPESLQVTSVKPLPEHHDLEDGSESVTTGTPPCEQMEIDDTDQERHLLSPSSGAIEVLFVKERTPTEEEKLSH</sequence>
<evidence type="ECO:0000259" key="5">
    <source>
        <dbReference type="PROSITE" id="PS51858"/>
    </source>
</evidence>
<comment type="similarity">
    <text evidence="1">Belongs to the DeSI family.</text>
</comment>
<keyword evidence="3" id="KW-0378">Hydrolase</keyword>
<dbReference type="AlphaFoldDB" id="A0AAV0QFJ2"/>
<evidence type="ECO:0000313" key="7">
    <source>
        <dbReference type="Proteomes" id="UP001154282"/>
    </source>
</evidence>
<evidence type="ECO:0000256" key="4">
    <source>
        <dbReference type="SAM" id="MobiDB-lite"/>
    </source>
</evidence>
<proteinExistence type="inferred from homology"/>
<feature type="region of interest" description="Disordered" evidence="4">
    <location>
        <begin position="191"/>
        <end position="210"/>
    </location>
</feature>
<dbReference type="Pfam" id="PF05903">
    <property type="entry name" value="Peptidase_C97"/>
    <property type="match status" value="1"/>
</dbReference>
<feature type="region of interest" description="Disordered" evidence="4">
    <location>
        <begin position="272"/>
        <end position="360"/>
    </location>
</feature>
<feature type="region of interest" description="Disordered" evidence="4">
    <location>
        <begin position="583"/>
        <end position="620"/>
    </location>
</feature>
<dbReference type="InterPro" id="IPR042266">
    <property type="entry name" value="PPPDE_sf"/>
</dbReference>
<gene>
    <name evidence="6" type="ORF">LITE_LOCUS42703</name>
</gene>